<evidence type="ECO:0000256" key="3">
    <source>
        <dbReference type="ARBA" id="ARBA00022578"/>
    </source>
</evidence>
<organism evidence="8 9">
    <name type="scientific">Bradyrhizobium diazoefficiens</name>
    <dbReference type="NCBI Taxonomy" id="1355477"/>
    <lineage>
        <taxon>Bacteria</taxon>
        <taxon>Pseudomonadati</taxon>
        <taxon>Pseudomonadota</taxon>
        <taxon>Alphaproteobacteria</taxon>
        <taxon>Hyphomicrobiales</taxon>
        <taxon>Nitrobacteraceae</taxon>
        <taxon>Bradyrhizobium</taxon>
    </lineage>
</organism>
<evidence type="ECO:0000256" key="2">
    <source>
        <dbReference type="ARBA" id="ARBA00010961"/>
    </source>
</evidence>
<dbReference type="GO" id="GO:0004803">
    <property type="term" value="F:transposase activity"/>
    <property type="evidence" value="ECO:0007669"/>
    <property type="project" value="UniProtKB-UniRule"/>
</dbReference>
<dbReference type="GO" id="GO:0006313">
    <property type="term" value="P:DNA transposition"/>
    <property type="evidence" value="ECO:0007669"/>
    <property type="project" value="UniProtKB-UniRule"/>
</dbReference>
<keyword evidence="5 6" id="KW-0233">DNA recombination</keyword>
<evidence type="ECO:0000256" key="4">
    <source>
        <dbReference type="ARBA" id="ARBA00023125"/>
    </source>
</evidence>
<keyword evidence="3 6" id="KW-0815">Transposition</keyword>
<reference evidence="8 9" key="1">
    <citation type="submission" date="2014-11" db="EMBL/GenBank/DDBJ databases">
        <title>Symbiosis island explosion on the genome of extra-slow-growing strains of soybean bradyrhizobia with massive insertion sequences.</title>
        <authorList>
            <person name="Iida T."/>
            <person name="Minamisawa K."/>
        </authorList>
    </citation>
    <scope>NUCLEOTIDE SEQUENCE [LARGE SCALE GENOMIC DNA]</scope>
    <source>
        <strain evidence="8 9">NK6</strain>
    </source>
</reference>
<dbReference type="PANTHER" id="PTHR33217:SF7">
    <property type="entry name" value="TRANSPOSASE FOR INSERTION SEQUENCE ELEMENT IS1081"/>
    <property type="match status" value="1"/>
</dbReference>
<accession>A0A0E4FWB7</accession>
<protein>
    <recommendedName>
        <fullName evidence="6">Mutator family transposase</fullName>
    </recommendedName>
</protein>
<dbReference type="Pfam" id="PF00872">
    <property type="entry name" value="Transposase_mut"/>
    <property type="match status" value="1"/>
</dbReference>
<evidence type="ECO:0000256" key="5">
    <source>
        <dbReference type="ARBA" id="ARBA00023172"/>
    </source>
</evidence>
<dbReference type="GO" id="GO:0003677">
    <property type="term" value="F:DNA binding"/>
    <property type="evidence" value="ECO:0007669"/>
    <property type="project" value="UniProtKB-UniRule"/>
</dbReference>
<dbReference type="PANTHER" id="PTHR33217">
    <property type="entry name" value="TRANSPOSASE FOR INSERTION SEQUENCE ELEMENT IS1081"/>
    <property type="match status" value="1"/>
</dbReference>
<name>A0A0E4FWB7_9BRAD</name>
<dbReference type="InterPro" id="IPR001207">
    <property type="entry name" value="Transposase_mutator"/>
</dbReference>
<gene>
    <name evidence="8" type="ORF">NK6_2250</name>
</gene>
<feature type="compositionally biased region" description="Basic and acidic residues" evidence="7">
    <location>
        <begin position="195"/>
        <end position="205"/>
    </location>
</feature>
<evidence type="ECO:0000313" key="9">
    <source>
        <dbReference type="Proteomes" id="UP000063308"/>
    </source>
</evidence>
<dbReference type="Proteomes" id="UP000063308">
    <property type="component" value="Chromosome"/>
</dbReference>
<keyword evidence="6" id="KW-0814">Transposable element</keyword>
<comment type="function">
    <text evidence="1 6">Required for the transposition of the insertion element.</text>
</comment>
<comment type="similarity">
    <text evidence="2 6">Belongs to the transposase mutator family.</text>
</comment>
<evidence type="ECO:0000256" key="6">
    <source>
        <dbReference type="RuleBase" id="RU365089"/>
    </source>
</evidence>
<proteinExistence type="inferred from homology"/>
<sequence>MNDGNAMGQVIQIDEARIRDHLGEMVRGTVEETLNAMLEAEADQLCGAGRYERSPARQDTRAGSYERTLQTKAGDVNLKVPKLRRQTFETAIIERYRRRESSVEEALIEMYLAGISVWRVEDITEALWGTRVSPSTVSNLNKKIYTKIEAWRNRRIEGEHPPASPCVAPMEPIPVGETLSEDVASAQDGIAAKAASDHQELHDPPGQRQIGPVRSAPGPVNRRE</sequence>
<keyword evidence="4 6" id="KW-0238">DNA-binding</keyword>
<evidence type="ECO:0000256" key="7">
    <source>
        <dbReference type="SAM" id="MobiDB-lite"/>
    </source>
</evidence>
<evidence type="ECO:0000313" key="8">
    <source>
        <dbReference type="EMBL" id="BAR55431.1"/>
    </source>
</evidence>
<dbReference type="EMBL" id="AP014685">
    <property type="protein sequence ID" value="BAR55431.1"/>
    <property type="molecule type" value="Genomic_DNA"/>
</dbReference>
<feature type="region of interest" description="Disordered" evidence="7">
    <location>
        <begin position="178"/>
        <end position="224"/>
    </location>
</feature>
<evidence type="ECO:0000256" key="1">
    <source>
        <dbReference type="ARBA" id="ARBA00002190"/>
    </source>
</evidence>
<dbReference type="AlphaFoldDB" id="A0A0E4FWB7"/>